<feature type="region of interest" description="Disordered" evidence="8">
    <location>
        <begin position="162"/>
        <end position="233"/>
    </location>
</feature>
<dbReference type="PROSITE" id="PS51192">
    <property type="entry name" value="HELICASE_ATP_BIND_1"/>
    <property type="match status" value="1"/>
</dbReference>
<dbReference type="Pfam" id="PF00271">
    <property type="entry name" value="Helicase_C"/>
    <property type="match status" value="1"/>
</dbReference>
<dbReference type="InterPro" id="IPR014001">
    <property type="entry name" value="Helicase_ATP-bd"/>
</dbReference>
<dbReference type="Pfam" id="PF13923">
    <property type="entry name" value="zf-C3HC4_2"/>
    <property type="match status" value="1"/>
</dbReference>
<evidence type="ECO:0000256" key="2">
    <source>
        <dbReference type="ARBA" id="ARBA00022741"/>
    </source>
</evidence>
<accession>A0A9P4YZE9</accession>
<dbReference type="GO" id="GO:0008270">
    <property type="term" value="F:zinc ion binding"/>
    <property type="evidence" value="ECO:0007669"/>
    <property type="project" value="UniProtKB-KW"/>
</dbReference>
<dbReference type="Gene3D" id="3.30.40.10">
    <property type="entry name" value="Zinc/RING finger domain, C3HC4 (zinc finger)"/>
    <property type="match status" value="1"/>
</dbReference>
<dbReference type="GeneID" id="55971362"/>
<dbReference type="InterPro" id="IPR050628">
    <property type="entry name" value="SNF2_RAD54_helicase_TF"/>
</dbReference>
<dbReference type="GO" id="GO:0004386">
    <property type="term" value="F:helicase activity"/>
    <property type="evidence" value="ECO:0007669"/>
    <property type="project" value="UniProtKB-KW"/>
</dbReference>
<reference evidence="12" key="1">
    <citation type="submission" date="2020-03" db="EMBL/GenBank/DDBJ databases">
        <title>Site-based positive gene gene selection in Geosmithia morbida across the United States reveals a broad range of putative effectors and factors for local host and environmental adapation.</title>
        <authorList>
            <person name="Onufrak A."/>
            <person name="Murdoch R.W."/>
            <person name="Gazis R."/>
            <person name="Huff M."/>
            <person name="Staton M."/>
            <person name="Klingeman W."/>
            <person name="Hadziabdic D."/>
        </authorList>
    </citation>
    <scope>NUCLEOTIDE SEQUENCE</scope>
    <source>
        <strain evidence="12">1262</strain>
    </source>
</reference>
<dbReference type="OrthoDB" id="423559at2759"/>
<evidence type="ECO:0000256" key="8">
    <source>
        <dbReference type="SAM" id="MobiDB-lite"/>
    </source>
</evidence>
<evidence type="ECO:0000256" key="5">
    <source>
        <dbReference type="ARBA" id="ARBA00022840"/>
    </source>
</evidence>
<feature type="region of interest" description="Disordered" evidence="8">
    <location>
        <begin position="34"/>
        <end position="90"/>
    </location>
</feature>
<dbReference type="Gene3D" id="3.40.50.10810">
    <property type="entry name" value="Tandem AAA-ATPase domain"/>
    <property type="match status" value="1"/>
</dbReference>
<feature type="compositionally biased region" description="Polar residues" evidence="8">
    <location>
        <begin position="34"/>
        <end position="43"/>
    </location>
</feature>
<dbReference type="InterPro" id="IPR038718">
    <property type="entry name" value="SNF2-like_sf"/>
</dbReference>
<sequence>MDIDFMLDPSYERAFAGPSGSLTRAPEFPLTEVTFSDSGSVSLPSRKRERTSTQNNSVDLVHKSRRTTSPSSWTTRDPFSTPTERDGSGALDYIDLTGGDEVSKPDVFRQSREAARYEQEEADRKMALQLSSQAPFWSDQPFSTNPNDVFHRLMATQQLNYGPADTRRESEPPSDNLGSHSNDGPRSGNHDLPRDGTSATRGDPTMQMPGSYNASWHDPEHTGLPHNPSWARGRGAPMGWESMLPVSLESLPGEPPLGRADGTDRHQSSSDNLERRFPAGGGFRHPSGAPWGSMQPASDRLSSVINRTSQFDFVNGTDGSGNALPERVTDYLHDIMHDSRVTEKELDDLLQNIRPDMEIPEKNRNGTPEGLKGTLYYHQELALTWLKSMEEGTNKGGILADDMGLGKTISVISLMLVSKATSRPKTNLVVAPLALVRQWEEEIKTKVKAPHRLSTFIYHQKKATTEDLLKYDVVLTTYGTLAAELKRLEKLQEEDRERRVNFNDKAIAEKCPLLHPTKANFHRIILDEAQCIKNQKSQTSRAACRLQGTHRWCLTGTPMMNGVVELFALLQFLKIKPYCHWDIFRQTFGTLFGKKGEPRGQAMKRLRTILKAIMLRRKKDSQLDGKPILRLPSKTETQVHVELSADELDFYKQLESKSQVLFNKYLREGTVGKNYSNILVLLLRLRQACCHPHLNLDVEESSEASTADMIELVKKLDQSIVTRIKEIDAFECPICYDAVQSPSFFIPCGHDSCKQCLSRLVDSNMEAAIRQGNESSRCRCPVCRGEFDPRKCFTYEAFREIHMPQAVETQDEAKVEEVADSEDDDDSGSDFDSEADSNADDVDSNGNLWDFIVDDEDGEDSKDAVLGREVSSENKLREGGGREKFKKKNKKKRGKGKGKDEAEEVKPTMLKTLRKEAYKNRETYRKYMAYLRKTWLPSAKVTETMKLLRQIEDGVLSDGNHGPEKTIIFSQWTFLLDLLEVAMRHEGFSHRPQRYDGSMSATQRNDAAHAFRSKADVRVILVSLRAGNAGLNLTAASRVIILDPFWNPYIEMQAIDRAYRIGQSREVVVYRILTTDTVEDRIVELQERKKEMVEAALDESESRKIGRLSTKELRFLFNGTR</sequence>
<dbReference type="GO" id="GO:0000724">
    <property type="term" value="P:double-strand break repair via homologous recombination"/>
    <property type="evidence" value="ECO:0007669"/>
    <property type="project" value="TreeGrafter"/>
</dbReference>
<dbReference type="SMART" id="SM00490">
    <property type="entry name" value="HELICc"/>
    <property type="match status" value="1"/>
</dbReference>
<feature type="compositionally biased region" description="Basic and acidic residues" evidence="8">
    <location>
        <begin position="861"/>
        <end position="883"/>
    </location>
</feature>
<feature type="region of interest" description="Disordered" evidence="8">
    <location>
        <begin position="804"/>
        <end position="904"/>
    </location>
</feature>
<organism evidence="12 13">
    <name type="scientific">Geosmithia morbida</name>
    <dbReference type="NCBI Taxonomy" id="1094350"/>
    <lineage>
        <taxon>Eukaryota</taxon>
        <taxon>Fungi</taxon>
        <taxon>Dikarya</taxon>
        <taxon>Ascomycota</taxon>
        <taxon>Pezizomycotina</taxon>
        <taxon>Sordariomycetes</taxon>
        <taxon>Hypocreomycetidae</taxon>
        <taxon>Hypocreales</taxon>
        <taxon>Bionectriaceae</taxon>
        <taxon>Geosmithia</taxon>
    </lineage>
</organism>
<dbReference type="PROSITE" id="PS51194">
    <property type="entry name" value="HELICASE_CTER"/>
    <property type="match status" value="1"/>
</dbReference>
<dbReference type="GO" id="GO:0008094">
    <property type="term" value="F:ATP-dependent activity, acting on DNA"/>
    <property type="evidence" value="ECO:0007669"/>
    <property type="project" value="TreeGrafter"/>
</dbReference>
<keyword evidence="13" id="KW-1185">Reference proteome</keyword>
<dbReference type="GO" id="GO:0005524">
    <property type="term" value="F:ATP binding"/>
    <property type="evidence" value="ECO:0007669"/>
    <property type="project" value="UniProtKB-KW"/>
</dbReference>
<dbReference type="RefSeq" id="XP_035323120.1">
    <property type="nucleotide sequence ID" value="XM_035467108.1"/>
</dbReference>
<feature type="compositionally biased region" description="Basic residues" evidence="8">
    <location>
        <begin position="884"/>
        <end position="896"/>
    </location>
</feature>
<evidence type="ECO:0000313" key="12">
    <source>
        <dbReference type="EMBL" id="KAF4124468.1"/>
    </source>
</evidence>
<dbReference type="SMART" id="SM00184">
    <property type="entry name" value="RING"/>
    <property type="match status" value="1"/>
</dbReference>
<dbReference type="GO" id="GO:0005634">
    <property type="term" value="C:nucleus"/>
    <property type="evidence" value="ECO:0007669"/>
    <property type="project" value="TreeGrafter"/>
</dbReference>
<evidence type="ECO:0000259" key="9">
    <source>
        <dbReference type="PROSITE" id="PS50089"/>
    </source>
</evidence>
<keyword evidence="6" id="KW-0862">Zinc</keyword>
<keyword evidence="7" id="KW-0175">Coiled coil</keyword>
<comment type="similarity">
    <text evidence="1">Belongs to the SNF2/RAD54 helicase family.</text>
</comment>
<dbReference type="AlphaFoldDB" id="A0A9P4YZE9"/>
<feature type="domain" description="RING-type" evidence="9">
    <location>
        <begin position="732"/>
        <end position="784"/>
    </location>
</feature>
<dbReference type="InterPro" id="IPR000330">
    <property type="entry name" value="SNF2_N"/>
</dbReference>
<dbReference type="InterPro" id="IPR027417">
    <property type="entry name" value="P-loop_NTPase"/>
</dbReference>
<evidence type="ECO:0000256" key="3">
    <source>
        <dbReference type="ARBA" id="ARBA00022801"/>
    </source>
</evidence>
<dbReference type="SUPFAM" id="SSF57850">
    <property type="entry name" value="RING/U-box"/>
    <property type="match status" value="1"/>
</dbReference>
<dbReference type="InterPro" id="IPR049730">
    <property type="entry name" value="SNF2/RAD54-like_C"/>
</dbReference>
<dbReference type="PROSITE" id="PS50089">
    <property type="entry name" value="ZF_RING_2"/>
    <property type="match status" value="1"/>
</dbReference>
<proteinExistence type="inferred from homology"/>
<evidence type="ECO:0000259" key="10">
    <source>
        <dbReference type="PROSITE" id="PS51192"/>
    </source>
</evidence>
<dbReference type="CDD" id="cd18793">
    <property type="entry name" value="SF2_C_SNF"/>
    <property type="match status" value="1"/>
</dbReference>
<dbReference type="CDD" id="cd18008">
    <property type="entry name" value="DEXDc_SHPRH-like"/>
    <property type="match status" value="1"/>
</dbReference>
<feature type="compositionally biased region" description="Basic and acidic residues" evidence="8">
    <location>
        <begin position="261"/>
        <end position="277"/>
    </location>
</feature>
<dbReference type="InterPro" id="IPR013083">
    <property type="entry name" value="Znf_RING/FYVE/PHD"/>
</dbReference>
<dbReference type="CDD" id="cd16449">
    <property type="entry name" value="RING-HC"/>
    <property type="match status" value="1"/>
</dbReference>
<feature type="compositionally biased region" description="Low complexity" evidence="8">
    <location>
        <begin position="67"/>
        <end position="76"/>
    </location>
</feature>
<keyword evidence="5" id="KW-0067">ATP-binding</keyword>
<name>A0A9P4YZE9_9HYPO</name>
<dbReference type="PANTHER" id="PTHR45626:SF16">
    <property type="entry name" value="ATP-DEPENDENT HELICASE ULS1"/>
    <property type="match status" value="1"/>
</dbReference>
<evidence type="ECO:0000256" key="4">
    <source>
        <dbReference type="ARBA" id="ARBA00022806"/>
    </source>
</evidence>
<evidence type="ECO:0000259" key="11">
    <source>
        <dbReference type="PROSITE" id="PS51194"/>
    </source>
</evidence>
<keyword evidence="6" id="KW-0863">Zinc-finger</keyword>
<dbReference type="InterPro" id="IPR001650">
    <property type="entry name" value="Helicase_C-like"/>
</dbReference>
<evidence type="ECO:0000256" key="7">
    <source>
        <dbReference type="SAM" id="Coils"/>
    </source>
</evidence>
<evidence type="ECO:0000313" key="13">
    <source>
        <dbReference type="Proteomes" id="UP000749293"/>
    </source>
</evidence>
<dbReference type="Gene3D" id="3.40.50.300">
    <property type="entry name" value="P-loop containing nucleotide triphosphate hydrolases"/>
    <property type="match status" value="2"/>
</dbReference>
<keyword evidence="2" id="KW-0547">Nucleotide-binding</keyword>
<dbReference type="GO" id="GO:0005737">
    <property type="term" value="C:cytoplasm"/>
    <property type="evidence" value="ECO:0007669"/>
    <property type="project" value="TreeGrafter"/>
</dbReference>
<feature type="region of interest" description="Disordered" evidence="8">
    <location>
        <begin position="246"/>
        <end position="298"/>
    </location>
</feature>
<dbReference type="PANTHER" id="PTHR45626">
    <property type="entry name" value="TRANSCRIPTION TERMINATION FACTOR 2-RELATED"/>
    <property type="match status" value="1"/>
</dbReference>
<dbReference type="Proteomes" id="UP000749293">
    <property type="component" value="Unassembled WGS sequence"/>
</dbReference>
<dbReference type="SUPFAM" id="SSF52540">
    <property type="entry name" value="P-loop containing nucleoside triphosphate hydrolases"/>
    <property type="match status" value="2"/>
</dbReference>
<comment type="caution">
    <text evidence="12">The sequence shown here is derived from an EMBL/GenBank/DDBJ whole genome shotgun (WGS) entry which is preliminary data.</text>
</comment>
<evidence type="ECO:0000256" key="1">
    <source>
        <dbReference type="ARBA" id="ARBA00007025"/>
    </source>
</evidence>
<dbReference type="EMBL" id="JAANYQ010000004">
    <property type="protein sequence ID" value="KAF4124468.1"/>
    <property type="molecule type" value="Genomic_DNA"/>
</dbReference>
<feature type="compositionally biased region" description="Acidic residues" evidence="8">
    <location>
        <begin position="818"/>
        <end position="843"/>
    </location>
</feature>
<feature type="domain" description="Helicase ATP-binding" evidence="10">
    <location>
        <begin position="388"/>
        <end position="576"/>
    </location>
</feature>
<feature type="coiled-coil region" evidence="7">
    <location>
        <begin position="1075"/>
        <end position="1103"/>
    </location>
</feature>
<keyword evidence="4 12" id="KW-0347">Helicase</keyword>
<keyword evidence="3" id="KW-0378">Hydrolase</keyword>
<dbReference type="GO" id="GO:0016787">
    <property type="term" value="F:hydrolase activity"/>
    <property type="evidence" value="ECO:0007669"/>
    <property type="project" value="UniProtKB-KW"/>
</dbReference>
<keyword evidence="6" id="KW-0479">Metal-binding</keyword>
<feature type="domain" description="Helicase C-terminal" evidence="11">
    <location>
        <begin position="950"/>
        <end position="1109"/>
    </location>
</feature>
<protein>
    <submittedName>
        <fullName evidence="12">Superfamily II DNA or RNA helicase, SNF2 family</fullName>
    </submittedName>
</protein>
<evidence type="ECO:0000256" key="6">
    <source>
        <dbReference type="PROSITE-ProRule" id="PRU00175"/>
    </source>
</evidence>
<dbReference type="InterPro" id="IPR001841">
    <property type="entry name" value="Znf_RING"/>
</dbReference>
<dbReference type="Pfam" id="PF00176">
    <property type="entry name" value="SNF2-rel_dom"/>
    <property type="match status" value="1"/>
</dbReference>
<dbReference type="SMART" id="SM00487">
    <property type="entry name" value="DEXDc"/>
    <property type="match status" value="1"/>
</dbReference>
<gene>
    <name evidence="12" type="ORF">GMORB2_5134</name>
</gene>